<gene>
    <name evidence="2" type="ORF">VSP0166_LOCUS2857</name>
</gene>
<feature type="coiled-coil region" evidence="1">
    <location>
        <begin position="255"/>
        <end position="282"/>
    </location>
</feature>
<keyword evidence="1" id="KW-0175">Coiled coil</keyword>
<organism evidence="2">
    <name type="scientific">Vannella robusta</name>
    <dbReference type="NCBI Taxonomy" id="1487602"/>
    <lineage>
        <taxon>Eukaryota</taxon>
        <taxon>Amoebozoa</taxon>
        <taxon>Discosea</taxon>
        <taxon>Flabellinia</taxon>
        <taxon>Vannellidae</taxon>
        <taxon>Vannella</taxon>
    </lineage>
</organism>
<evidence type="ECO:0008006" key="3">
    <source>
        <dbReference type="Google" id="ProtNLM"/>
    </source>
</evidence>
<dbReference type="InterPro" id="IPR019151">
    <property type="entry name" value="Proteasome_assmbl_chaperone_2"/>
</dbReference>
<dbReference type="PANTHER" id="PTHR35610">
    <property type="entry name" value="3-ISOPROPYLMALATE DEHYDRATASE-RELATED"/>
    <property type="match status" value="1"/>
</dbReference>
<dbReference type="EMBL" id="HBKP01003947">
    <property type="protein sequence ID" value="CAE2204951.1"/>
    <property type="molecule type" value="Transcribed_RNA"/>
</dbReference>
<evidence type="ECO:0000313" key="2">
    <source>
        <dbReference type="EMBL" id="CAE2204951.1"/>
    </source>
</evidence>
<dbReference type="InterPro" id="IPR038389">
    <property type="entry name" value="PSMG2_sf"/>
</dbReference>
<name>A0A7S4M7G6_9EUKA</name>
<dbReference type="SUPFAM" id="SSF159659">
    <property type="entry name" value="Cgl1923-like"/>
    <property type="match status" value="1"/>
</dbReference>
<reference evidence="2" key="1">
    <citation type="submission" date="2021-01" db="EMBL/GenBank/DDBJ databases">
        <authorList>
            <person name="Corre E."/>
            <person name="Pelletier E."/>
            <person name="Niang G."/>
            <person name="Scheremetjew M."/>
            <person name="Finn R."/>
            <person name="Kale V."/>
            <person name="Holt S."/>
            <person name="Cochrane G."/>
            <person name="Meng A."/>
            <person name="Brown T."/>
            <person name="Cohen L."/>
        </authorList>
    </citation>
    <scope>NUCLEOTIDE SEQUENCE</scope>
    <source>
        <strain evidence="2">DIVA3 518/3/11/1/6</strain>
    </source>
</reference>
<dbReference type="AlphaFoldDB" id="A0A7S4M7G6"/>
<sequence length="295" mass="32571">MLCVFSWSLCSQQHYSQPDCMPMKTEKETKEPEVIRKVVSKQKVSLRDTLNETFDLVLFSNYEECKGAPLVIGFGDIGITPIITSNSIIEQLELSYIGVLINKQAAPASVITGGQAMHPIRIFGNKEVMVIVADSKMDAKVSVDLVDSLVKLLPYLESKKVFCCEGAPTETTEKMERKELQFVTTSEETADFLIGLNHKALQEAVIAGISGGVLAECTAIHANYDFDTCIFLAPTCSFYPDIWASVLIIQTLSEMLQFKTDTSTLEKNAKKLEDKANELMGLHKGSAAMNSSLYM</sequence>
<accession>A0A7S4M7G6</accession>
<dbReference type="Pfam" id="PF09754">
    <property type="entry name" value="PAC2"/>
    <property type="match status" value="1"/>
</dbReference>
<proteinExistence type="predicted"/>
<dbReference type="PANTHER" id="PTHR35610:SF3">
    <property type="entry name" value="PROTEASOME ASSEMBLY CHAPERONE FAMILY PROTEIN"/>
    <property type="match status" value="1"/>
</dbReference>
<evidence type="ECO:0000256" key="1">
    <source>
        <dbReference type="SAM" id="Coils"/>
    </source>
</evidence>
<protein>
    <recommendedName>
        <fullName evidence="3">Proteasome assembly chaperone 1</fullName>
    </recommendedName>
</protein>
<dbReference type="Gene3D" id="3.40.50.10900">
    <property type="entry name" value="PAC-like subunit"/>
    <property type="match status" value="1"/>
</dbReference>